<dbReference type="NCBIfam" id="TIGR02226">
    <property type="entry name" value="two_anch"/>
    <property type="match status" value="1"/>
</dbReference>
<dbReference type="Pfam" id="PF07584">
    <property type="entry name" value="BatA"/>
    <property type="match status" value="1"/>
</dbReference>
<proteinExistence type="predicted"/>
<dbReference type="SUPFAM" id="SSF52317">
    <property type="entry name" value="Class I glutamine amidotransferase-like"/>
    <property type="match status" value="1"/>
</dbReference>
<protein>
    <submittedName>
        <fullName evidence="3">BatA domain-containing protein</fullName>
    </submittedName>
</protein>
<keyword evidence="4" id="KW-1185">Reference proteome</keyword>
<feature type="transmembrane region" description="Helical" evidence="1">
    <location>
        <begin position="6"/>
        <end position="26"/>
    </location>
</feature>
<keyword evidence="1" id="KW-0472">Membrane</keyword>
<dbReference type="InterPro" id="IPR011933">
    <property type="entry name" value="Double_TM_dom"/>
</dbReference>
<sequence>MHFLYPAFLFTLLTLAIPVLIHLFNFRRYKKVYFSNVQFLKEVKEQQASRRNLKERLILASRLLALLFLVLAFARPFIPGKEGANVGKQQVVSIFVDNSYSMQTPNREGSLLDEAKQKAKQIAASYSINDRFQLLTQDFEGKHQRLLNRGEFNDAVDRVKISAQSRELNQIIARQQSLLNMQANSPKQSYILSDFQKNIQSRSPVADVGFPVNLVQLKANPLPNVAVDSVWMLNATHRPSESERIVVRLRNYADKAAEKIPLKLIINGVQKAIGSFTVNARSAQTDTLSFSGLQGGWQRAEIQLQDNPITFDNKFYFTFNVNKQLPVLLINDGTANKYLSAVFAADAFFAPKQVPGGNVDYAGLSTYPIIILSDIKTVSAGLAQALKTYVSKGGTLVVFPSADADLNSYKAFLQPIGAAYPQNLVTEATKVSAINLQSPVFKSIFEVSPQNPDLPLVKKYYALTSGSRQGEYLMRMQAGQPLWQGSTLGRGKVYVAAVALDEDFSNLPVHALFVPVMFRIALLSGHDQSLFYTAGNNEPIETVPLQSTEKQLVKLVKDNETIIPDVKQQEGSTMLYLPAQLSETGIYDLKKQDSTAAVLAFNDNRSESDLSYLSPNDLEKLFPKNATLLNSDKLNADSIAGPANSGLQLWKLCIILAMIFLAAETLLIRYYKTNKTSVSQPTDSN</sequence>
<evidence type="ECO:0000313" key="4">
    <source>
        <dbReference type="Proteomes" id="UP001204376"/>
    </source>
</evidence>
<evidence type="ECO:0000313" key="3">
    <source>
        <dbReference type="EMBL" id="MCQ6956722.1"/>
    </source>
</evidence>
<dbReference type="CDD" id="cd03143">
    <property type="entry name" value="A4_beta-galactosidase_middle_domain"/>
    <property type="match status" value="1"/>
</dbReference>
<keyword evidence="1" id="KW-1133">Transmembrane helix</keyword>
<feature type="transmembrane region" description="Helical" evidence="1">
    <location>
        <begin position="649"/>
        <end position="671"/>
    </location>
</feature>
<comment type="caution">
    <text evidence="3">The sequence shown here is derived from an EMBL/GenBank/DDBJ whole genome shotgun (WGS) entry which is preliminary data.</text>
</comment>
<dbReference type="Gene3D" id="3.40.50.880">
    <property type="match status" value="1"/>
</dbReference>
<dbReference type="EMBL" id="JANHOH010000001">
    <property type="protein sequence ID" value="MCQ6956722.1"/>
    <property type="molecule type" value="Genomic_DNA"/>
</dbReference>
<organism evidence="3 4">
    <name type="scientific">Mucilaginibacter aquariorum</name>
    <dbReference type="NCBI Taxonomy" id="2967225"/>
    <lineage>
        <taxon>Bacteria</taxon>
        <taxon>Pseudomonadati</taxon>
        <taxon>Bacteroidota</taxon>
        <taxon>Sphingobacteriia</taxon>
        <taxon>Sphingobacteriales</taxon>
        <taxon>Sphingobacteriaceae</taxon>
        <taxon>Mucilaginibacter</taxon>
    </lineage>
</organism>
<name>A0ABT1SWU5_9SPHI</name>
<dbReference type="PANTHER" id="PTHR37464:SF1">
    <property type="entry name" value="BLL2463 PROTEIN"/>
    <property type="match status" value="1"/>
</dbReference>
<evidence type="ECO:0000259" key="2">
    <source>
        <dbReference type="Pfam" id="PF07584"/>
    </source>
</evidence>
<dbReference type="Proteomes" id="UP001204376">
    <property type="component" value="Unassembled WGS sequence"/>
</dbReference>
<dbReference type="InterPro" id="IPR036465">
    <property type="entry name" value="vWFA_dom_sf"/>
</dbReference>
<evidence type="ECO:0000256" key="1">
    <source>
        <dbReference type="SAM" id="Phobius"/>
    </source>
</evidence>
<dbReference type="PANTHER" id="PTHR37464">
    <property type="entry name" value="BLL2463 PROTEIN"/>
    <property type="match status" value="1"/>
</dbReference>
<dbReference type="Gene3D" id="3.40.50.410">
    <property type="entry name" value="von Willebrand factor, type A domain"/>
    <property type="match status" value="1"/>
</dbReference>
<dbReference type="RefSeq" id="WP_256536934.1">
    <property type="nucleotide sequence ID" value="NZ_JANHOH010000001.1"/>
</dbReference>
<gene>
    <name evidence="3" type="ORF">NPE20_02075</name>
</gene>
<feature type="transmembrane region" description="Helical" evidence="1">
    <location>
        <begin position="57"/>
        <end position="78"/>
    </location>
</feature>
<dbReference type="InterPro" id="IPR029062">
    <property type="entry name" value="Class_I_gatase-like"/>
</dbReference>
<dbReference type="InterPro" id="IPR024163">
    <property type="entry name" value="Aerotolerance_reg_N"/>
</dbReference>
<reference evidence="3 4" key="1">
    <citation type="submission" date="2022-07" db="EMBL/GenBank/DDBJ databases">
        <title>Mucilaginibacter sp. JC4.</title>
        <authorList>
            <person name="Le V."/>
            <person name="Ko S.-R."/>
            <person name="Ahn C.-Y."/>
            <person name="Oh H.-M."/>
        </authorList>
    </citation>
    <scope>NUCLEOTIDE SEQUENCE [LARGE SCALE GENOMIC DNA]</scope>
    <source>
        <strain evidence="3 4">JC4</strain>
    </source>
</reference>
<accession>A0ABT1SWU5</accession>
<keyword evidence="1" id="KW-0812">Transmembrane</keyword>
<feature type="domain" description="Aerotolerance regulator N-terminal" evidence="2">
    <location>
        <begin position="1"/>
        <end position="76"/>
    </location>
</feature>